<evidence type="ECO:0000256" key="1">
    <source>
        <dbReference type="SAM" id="Phobius"/>
    </source>
</evidence>
<evidence type="ECO:0000313" key="3">
    <source>
        <dbReference type="Proteomes" id="UP000319769"/>
    </source>
</evidence>
<gene>
    <name evidence="2" type="ORF">FPZ12_039220</name>
</gene>
<proteinExistence type="predicted"/>
<dbReference type="EMBL" id="VMNW02000102">
    <property type="protein sequence ID" value="KAA9151358.1"/>
    <property type="molecule type" value="Genomic_DNA"/>
</dbReference>
<reference evidence="2" key="1">
    <citation type="submission" date="2019-09" db="EMBL/GenBank/DDBJ databases">
        <authorList>
            <person name="Teo W.F.A."/>
            <person name="Duangmal K."/>
        </authorList>
    </citation>
    <scope>NUCLEOTIDE SEQUENCE [LARGE SCALE GENOMIC DNA]</scope>
    <source>
        <strain evidence="2">K81G1</strain>
    </source>
</reference>
<name>A0A5N0UMH2_9PSEU</name>
<keyword evidence="1" id="KW-0812">Transmembrane</keyword>
<evidence type="ECO:0000313" key="2">
    <source>
        <dbReference type="EMBL" id="KAA9151358.1"/>
    </source>
</evidence>
<dbReference type="OrthoDB" id="5171781at2"/>
<dbReference type="AlphaFoldDB" id="A0A5N0UMH2"/>
<keyword evidence="1" id="KW-0472">Membrane</keyword>
<sequence>MKAVPGASSSTGTHRALTAVSGRRKIAKWPIVTGVAVVLLVVGLLGWGWANNVLNSRAEAQANACTDGTSTLKVVVTPSIEKPVTAAATRWNQASTVVHAHCVHIDVRSAPSQQVLDALTGKTSTDAIGGFPAAWIPENSFWISQLQTANAGLIGSPAEPVASQTSADYPFLGLGGANVDDIQARAAQVFRDYLRDPAQRDIFTGTGLTPA</sequence>
<comment type="caution">
    <text evidence="2">The sequence shown here is derived from an EMBL/GenBank/DDBJ whole genome shotgun (WGS) entry which is preliminary data.</text>
</comment>
<protein>
    <recommendedName>
        <fullName evidence="4">Solute-binding protein</fullName>
    </recommendedName>
</protein>
<feature type="transmembrane region" description="Helical" evidence="1">
    <location>
        <begin position="31"/>
        <end position="50"/>
    </location>
</feature>
<keyword evidence="1" id="KW-1133">Transmembrane helix</keyword>
<dbReference type="Proteomes" id="UP000319769">
    <property type="component" value="Unassembled WGS sequence"/>
</dbReference>
<evidence type="ECO:0008006" key="4">
    <source>
        <dbReference type="Google" id="ProtNLM"/>
    </source>
</evidence>
<keyword evidence="3" id="KW-1185">Reference proteome</keyword>
<organism evidence="2 3">
    <name type="scientific">Amycolatopsis acidicola</name>
    <dbReference type="NCBI Taxonomy" id="2596893"/>
    <lineage>
        <taxon>Bacteria</taxon>
        <taxon>Bacillati</taxon>
        <taxon>Actinomycetota</taxon>
        <taxon>Actinomycetes</taxon>
        <taxon>Pseudonocardiales</taxon>
        <taxon>Pseudonocardiaceae</taxon>
        <taxon>Amycolatopsis</taxon>
    </lineage>
</organism>
<accession>A0A5N0UMH2</accession>